<keyword evidence="2 6" id="KW-1003">Cell membrane</keyword>
<evidence type="ECO:0000256" key="1">
    <source>
        <dbReference type="ARBA" id="ARBA00004651"/>
    </source>
</evidence>
<evidence type="ECO:0000256" key="2">
    <source>
        <dbReference type="ARBA" id="ARBA00022475"/>
    </source>
</evidence>
<evidence type="ECO:0000313" key="8">
    <source>
        <dbReference type="EMBL" id="SJM60733.1"/>
    </source>
</evidence>
<accession>A0A1R4FY21</accession>
<protein>
    <recommendedName>
        <fullName evidence="6">TVP38/TMEM64 family membrane protein</fullName>
    </recommendedName>
</protein>
<dbReference type="Pfam" id="PF09335">
    <property type="entry name" value="VTT_dom"/>
    <property type="match status" value="1"/>
</dbReference>
<evidence type="ECO:0000256" key="4">
    <source>
        <dbReference type="ARBA" id="ARBA00022989"/>
    </source>
</evidence>
<feature type="transmembrane region" description="Helical" evidence="6">
    <location>
        <begin position="192"/>
        <end position="213"/>
    </location>
</feature>
<comment type="similarity">
    <text evidence="6">Belongs to the TVP38/TMEM64 family.</text>
</comment>
<evidence type="ECO:0000313" key="9">
    <source>
        <dbReference type="Proteomes" id="UP000195766"/>
    </source>
</evidence>
<gene>
    <name evidence="8" type="ORF">FM111_07785</name>
</gene>
<feature type="transmembrane region" description="Helical" evidence="6">
    <location>
        <begin position="161"/>
        <end position="185"/>
    </location>
</feature>
<evidence type="ECO:0000259" key="7">
    <source>
        <dbReference type="Pfam" id="PF09335"/>
    </source>
</evidence>
<keyword evidence="4 6" id="KW-1133">Transmembrane helix</keyword>
<feature type="transmembrane region" description="Helical" evidence="6">
    <location>
        <begin position="109"/>
        <end position="130"/>
    </location>
</feature>
<evidence type="ECO:0000256" key="3">
    <source>
        <dbReference type="ARBA" id="ARBA00022692"/>
    </source>
</evidence>
<feature type="domain" description="VTT" evidence="7">
    <location>
        <begin position="92"/>
        <end position="212"/>
    </location>
</feature>
<feature type="transmembrane region" description="Helical" evidence="6">
    <location>
        <begin position="233"/>
        <end position="254"/>
    </location>
</feature>
<dbReference type="PANTHER" id="PTHR12677:SF59">
    <property type="entry name" value="GOLGI APPARATUS MEMBRANE PROTEIN TVP38-RELATED"/>
    <property type="match status" value="1"/>
</dbReference>
<dbReference type="EMBL" id="FUIE01000042">
    <property type="protein sequence ID" value="SJM60733.1"/>
    <property type="molecule type" value="Genomic_DNA"/>
</dbReference>
<feature type="transmembrane region" description="Helical" evidence="6">
    <location>
        <begin position="73"/>
        <end position="97"/>
    </location>
</feature>
<evidence type="ECO:0000256" key="5">
    <source>
        <dbReference type="ARBA" id="ARBA00023136"/>
    </source>
</evidence>
<name>A0A1R4FY21_BREDI</name>
<dbReference type="InterPro" id="IPR015414">
    <property type="entry name" value="TMEM64"/>
</dbReference>
<evidence type="ECO:0000256" key="6">
    <source>
        <dbReference type="RuleBase" id="RU366058"/>
    </source>
</evidence>
<reference evidence="8 9" key="1">
    <citation type="submission" date="2017-02" db="EMBL/GenBank/DDBJ databases">
        <authorList>
            <person name="Peterson S.W."/>
        </authorList>
    </citation>
    <scope>NUCLEOTIDE SEQUENCE [LARGE SCALE GENOMIC DNA]</scope>
    <source>
        <strain evidence="8 9">3F5N</strain>
    </source>
</reference>
<comment type="subcellular location">
    <subcellularLocation>
        <location evidence="1 6">Cell membrane</location>
        <topology evidence="1 6">Multi-pass membrane protein</topology>
    </subcellularLocation>
</comment>
<keyword evidence="3 6" id="KW-0812">Transmembrane</keyword>
<feature type="transmembrane region" description="Helical" evidence="6">
    <location>
        <begin position="31"/>
        <end position="53"/>
    </location>
</feature>
<dbReference type="GO" id="GO:0005886">
    <property type="term" value="C:plasma membrane"/>
    <property type="evidence" value="ECO:0007669"/>
    <property type="project" value="UniProtKB-SubCell"/>
</dbReference>
<sequence>MSPTGARGAWKSAKDVRKKKTEHGLDRVKRFLPLALLLAAVALIFGMGWNRYLSLDTLREHGAALEGLVAQHYLLMLGALMLLFALLTASVVPGVVFITVTAGYLFGPWVGGVATAFAATVGALAVYYVGRTALGDSLRRRAAADTGLLNKVCAGVDKNTFWYVLVARLVVTVPFHMINVAAGVMAAPLRPYVIATFIGLLPAHTIYCWIGDSLHDVLVTDPNPDIRSLFAEFFWPLMGVAFLSMLLPLLLKLAQKLRARPRMEAS</sequence>
<dbReference type="InterPro" id="IPR032816">
    <property type="entry name" value="VTT_dom"/>
</dbReference>
<dbReference type="Proteomes" id="UP000195766">
    <property type="component" value="Unassembled WGS sequence"/>
</dbReference>
<dbReference type="AlphaFoldDB" id="A0A1R4FY21"/>
<keyword evidence="5 6" id="KW-0472">Membrane</keyword>
<organism evidence="8 9">
    <name type="scientific">Brevundimonas diminuta 3F5N</name>
    <dbReference type="NCBI Taxonomy" id="1255603"/>
    <lineage>
        <taxon>Bacteria</taxon>
        <taxon>Pseudomonadati</taxon>
        <taxon>Pseudomonadota</taxon>
        <taxon>Alphaproteobacteria</taxon>
        <taxon>Caulobacterales</taxon>
        <taxon>Caulobacteraceae</taxon>
        <taxon>Brevundimonas</taxon>
    </lineage>
</organism>
<proteinExistence type="inferred from homology"/>
<dbReference type="PANTHER" id="PTHR12677">
    <property type="entry name" value="GOLGI APPARATUS MEMBRANE PROTEIN TVP38-RELATED"/>
    <property type="match status" value="1"/>
</dbReference>